<comment type="caution">
    <text evidence="2">The sequence shown here is derived from an EMBL/GenBank/DDBJ whole genome shotgun (WGS) entry which is preliminary data.</text>
</comment>
<dbReference type="Proteomes" id="UP001597362">
    <property type="component" value="Unassembled WGS sequence"/>
</dbReference>
<evidence type="ECO:0000259" key="1">
    <source>
        <dbReference type="Pfam" id="PF10651"/>
    </source>
</evidence>
<dbReference type="Pfam" id="PF10651">
    <property type="entry name" value="BppU_N"/>
    <property type="match status" value="1"/>
</dbReference>
<dbReference type="Gene3D" id="2.60.40.3350">
    <property type="match status" value="1"/>
</dbReference>
<organism evidence="2 3">
    <name type="scientific">Paenibacillus yanchengensis</name>
    <dbReference type="NCBI Taxonomy" id="2035833"/>
    <lineage>
        <taxon>Bacteria</taxon>
        <taxon>Bacillati</taxon>
        <taxon>Bacillota</taxon>
        <taxon>Bacilli</taxon>
        <taxon>Bacillales</taxon>
        <taxon>Paenibacillaceae</taxon>
        <taxon>Paenibacillus</taxon>
    </lineage>
</organism>
<accession>A0ABW4YP07</accession>
<sequence length="104" mass="11295">MSSIVQHDNGTEIIVTITDNDRVVDLTAAKSIIATIHRAPGSKITKEFVIVDAEKGVCKTALTADDVSVFGTYTLQLTVLFNGGNVFSSERFRLEVLPLLSKNK</sequence>
<evidence type="ECO:0000313" key="3">
    <source>
        <dbReference type="Proteomes" id="UP001597362"/>
    </source>
</evidence>
<gene>
    <name evidence="2" type="ORF">ACFSJH_16030</name>
</gene>
<dbReference type="InterPro" id="IPR018913">
    <property type="entry name" value="BppU_N"/>
</dbReference>
<dbReference type="RefSeq" id="WP_377774215.1">
    <property type="nucleotide sequence ID" value="NZ_JBHUHO010000038.1"/>
</dbReference>
<dbReference type="EMBL" id="JBHUHO010000038">
    <property type="protein sequence ID" value="MFD2117238.1"/>
    <property type="molecule type" value="Genomic_DNA"/>
</dbReference>
<evidence type="ECO:0000313" key="2">
    <source>
        <dbReference type="EMBL" id="MFD2117238.1"/>
    </source>
</evidence>
<keyword evidence="3" id="KW-1185">Reference proteome</keyword>
<protein>
    <submittedName>
        <fullName evidence="2">BppU family phage baseplate upper protein</fullName>
    </submittedName>
</protein>
<feature type="domain" description="BppU N-terminal" evidence="1">
    <location>
        <begin position="6"/>
        <end position="97"/>
    </location>
</feature>
<proteinExistence type="predicted"/>
<name>A0ABW4YP07_9BACL</name>
<reference evidence="3" key="1">
    <citation type="journal article" date="2019" name="Int. J. Syst. Evol. Microbiol.">
        <title>The Global Catalogue of Microorganisms (GCM) 10K type strain sequencing project: providing services to taxonomists for standard genome sequencing and annotation.</title>
        <authorList>
            <consortium name="The Broad Institute Genomics Platform"/>
            <consortium name="The Broad Institute Genome Sequencing Center for Infectious Disease"/>
            <person name="Wu L."/>
            <person name="Ma J."/>
        </authorList>
    </citation>
    <scope>NUCLEOTIDE SEQUENCE [LARGE SCALE GENOMIC DNA]</scope>
    <source>
        <strain evidence="3">GH52</strain>
    </source>
</reference>